<organism evidence="4 5">
    <name type="scientific">Flavobacterium cyanobacteriorum</name>
    <dbReference type="NCBI Taxonomy" id="2022802"/>
    <lineage>
        <taxon>Bacteria</taxon>
        <taxon>Pseudomonadati</taxon>
        <taxon>Bacteroidota</taxon>
        <taxon>Flavobacteriia</taxon>
        <taxon>Flavobacteriales</taxon>
        <taxon>Flavobacteriaceae</taxon>
        <taxon>Flavobacterium</taxon>
    </lineage>
</organism>
<reference evidence="4 5" key="1">
    <citation type="submission" date="2017-07" db="EMBL/GenBank/DDBJ databases">
        <title>Flavobacterium cyanobacteriorum sp. nov., isolated from cyanobacterial aggregates in a eutrophic lake.</title>
        <authorList>
            <person name="Cai H."/>
        </authorList>
    </citation>
    <scope>NUCLEOTIDE SEQUENCE [LARGE SCALE GENOMIC DNA]</scope>
    <source>
        <strain evidence="4 5">TH021</strain>
    </source>
</reference>
<dbReference type="AlphaFoldDB" id="A0A255Z5C1"/>
<evidence type="ECO:0000313" key="4">
    <source>
        <dbReference type="EMBL" id="OYQ36727.1"/>
    </source>
</evidence>
<evidence type="ECO:0000259" key="3">
    <source>
        <dbReference type="Pfam" id="PF18962"/>
    </source>
</evidence>
<dbReference type="RefSeq" id="WP_094414911.1">
    <property type="nucleotide sequence ID" value="NZ_NOXV01000267.1"/>
</dbReference>
<evidence type="ECO:0000313" key="5">
    <source>
        <dbReference type="Proteomes" id="UP000216605"/>
    </source>
</evidence>
<name>A0A255Z5C1_9FLAO</name>
<dbReference type="Proteomes" id="UP000216605">
    <property type="component" value="Unassembled WGS sequence"/>
</dbReference>
<dbReference type="SUPFAM" id="SSF51445">
    <property type="entry name" value="(Trans)glycosidases"/>
    <property type="match status" value="1"/>
</dbReference>
<keyword evidence="5" id="KW-1185">Reference proteome</keyword>
<evidence type="ECO:0000256" key="1">
    <source>
        <dbReference type="ARBA" id="ARBA00022729"/>
    </source>
</evidence>
<sequence>MKRCYILYIILLFNLNVKSQTISVTTSAQTRVPPKVGYMLNYLTKPEWTNQSFLDSVRKLNPSLIRYPGGTESQYFDWQTGRSIPSSNWTNGSLFNHSYIGIVPHVSHTLNDLLYFYQITNVKPVFCLNLLTKTLSNQIEMLQTANSMGIPVEYIELGNELYFEDQDFINKYPNPIDYVLDMKDNWIPQLTALFPNANIAVIGSYDGLVDLNGNIVPSRISNWNSTLYAQNLTANAITFHYYIPPNTTLLSNPNASQALAAPFKHWPTLQNNTLNGVTNGMECWITEYNLNDGNQTNYAIASSWIHGLYTASLFSLMLEDEKIKMLLNHQIAGSPAFASLASYTTFGDTISNRLTAEGNAMRILHKAIKGKASAKKLQFSLNPLITIQTTNYPSLLGWFFENTQEKALYVLNLSNTSFTLDVSANIVGNYEFEIINTTNPLLKNITSLNLNINKGINNGNISIPPFSLLYITDLVTLDVTNNTEENSFIIFPNPANDVLTIKNKSSKIKLKEIQVLDILGRLIISKEVSGLDEEMKLHLEFLGKQPLLLKLIQSSGNVEIHKILKQ</sequence>
<proteinExistence type="predicted"/>
<dbReference type="EMBL" id="NOXV01000267">
    <property type="protein sequence ID" value="OYQ36727.1"/>
    <property type="molecule type" value="Genomic_DNA"/>
</dbReference>
<dbReference type="Gene3D" id="3.20.20.80">
    <property type="entry name" value="Glycosidases"/>
    <property type="match status" value="1"/>
</dbReference>
<evidence type="ECO:0000256" key="2">
    <source>
        <dbReference type="SAM" id="SignalP"/>
    </source>
</evidence>
<dbReference type="InterPro" id="IPR017853">
    <property type="entry name" value="GH"/>
</dbReference>
<dbReference type="Pfam" id="PF18962">
    <property type="entry name" value="Por_Secre_tail"/>
    <property type="match status" value="1"/>
</dbReference>
<feature type="signal peptide" evidence="2">
    <location>
        <begin position="1"/>
        <end position="19"/>
    </location>
</feature>
<accession>A0A255Z5C1</accession>
<protein>
    <recommendedName>
        <fullName evidence="3">Secretion system C-terminal sorting domain-containing protein</fullName>
    </recommendedName>
</protein>
<comment type="caution">
    <text evidence="4">The sequence shown here is derived from an EMBL/GenBank/DDBJ whole genome shotgun (WGS) entry which is preliminary data.</text>
</comment>
<dbReference type="InterPro" id="IPR026444">
    <property type="entry name" value="Secre_tail"/>
</dbReference>
<keyword evidence="1 2" id="KW-0732">Signal</keyword>
<feature type="chain" id="PRO_5013214082" description="Secretion system C-terminal sorting domain-containing protein" evidence="2">
    <location>
        <begin position="20"/>
        <end position="566"/>
    </location>
</feature>
<dbReference type="OrthoDB" id="849076at2"/>
<gene>
    <name evidence="4" type="ORF">CHU92_09370</name>
</gene>
<feature type="domain" description="Secretion system C-terminal sorting" evidence="3">
    <location>
        <begin position="490"/>
        <end position="539"/>
    </location>
</feature>